<dbReference type="Proteomes" id="UP000467841">
    <property type="component" value="Unassembled WGS sequence"/>
</dbReference>
<keyword evidence="2" id="KW-1185">Reference proteome</keyword>
<organism evidence="1 2">
    <name type="scientific">Microthlaspi erraticum</name>
    <dbReference type="NCBI Taxonomy" id="1685480"/>
    <lineage>
        <taxon>Eukaryota</taxon>
        <taxon>Viridiplantae</taxon>
        <taxon>Streptophyta</taxon>
        <taxon>Embryophyta</taxon>
        <taxon>Tracheophyta</taxon>
        <taxon>Spermatophyta</taxon>
        <taxon>Magnoliopsida</taxon>
        <taxon>eudicotyledons</taxon>
        <taxon>Gunneridae</taxon>
        <taxon>Pentapetalae</taxon>
        <taxon>rosids</taxon>
        <taxon>malvids</taxon>
        <taxon>Brassicales</taxon>
        <taxon>Brassicaceae</taxon>
        <taxon>Coluteocarpeae</taxon>
        <taxon>Microthlaspi</taxon>
    </lineage>
</organism>
<gene>
    <name evidence="1" type="ORF">MERR_LOCUS14897</name>
</gene>
<accession>A0A6D2ICC8</accession>
<dbReference type="EMBL" id="CACVBM020001059">
    <property type="protein sequence ID" value="CAA7027662.1"/>
    <property type="molecule type" value="Genomic_DNA"/>
</dbReference>
<evidence type="ECO:0000313" key="1">
    <source>
        <dbReference type="EMBL" id="CAA7027662.1"/>
    </source>
</evidence>
<proteinExistence type="predicted"/>
<protein>
    <submittedName>
        <fullName evidence="1">Uncharacterized protein</fullName>
    </submittedName>
</protein>
<dbReference type="AlphaFoldDB" id="A0A6D2ICC8"/>
<sequence>MGRAGFKAASLFIPSVCGQAGSMHEVLPCSSRPSCSKVLQKDLFKDQTSHFQNVCKAKHHLFEKSLNTLNAKLYEENNTNKDLICHLSRTEEEEEEHQANVAYTSMYSEGLHAWYFDSGCSRHLTGSQDGLT</sequence>
<reference evidence="1" key="1">
    <citation type="submission" date="2020-01" db="EMBL/GenBank/DDBJ databases">
        <authorList>
            <person name="Mishra B."/>
        </authorList>
    </citation>
    <scope>NUCLEOTIDE SEQUENCE [LARGE SCALE GENOMIC DNA]</scope>
</reference>
<comment type="caution">
    <text evidence="1">The sequence shown here is derived from an EMBL/GenBank/DDBJ whole genome shotgun (WGS) entry which is preliminary data.</text>
</comment>
<evidence type="ECO:0000313" key="2">
    <source>
        <dbReference type="Proteomes" id="UP000467841"/>
    </source>
</evidence>
<name>A0A6D2ICC8_9BRAS</name>